<dbReference type="Pfam" id="PF00359">
    <property type="entry name" value="PTS_EIIA_2"/>
    <property type="match status" value="1"/>
</dbReference>
<organism evidence="2 3">
    <name type="scientific">Holdemania filiformis</name>
    <dbReference type="NCBI Taxonomy" id="61171"/>
    <lineage>
        <taxon>Bacteria</taxon>
        <taxon>Bacillati</taxon>
        <taxon>Bacillota</taxon>
        <taxon>Erysipelotrichia</taxon>
        <taxon>Erysipelotrichales</taxon>
        <taxon>Erysipelotrichaceae</taxon>
        <taxon>Holdemania</taxon>
    </lineage>
</organism>
<evidence type="ECO:0000313" key="2">
    <source>
        <dbReference type="EMBL" id="RGR74013.1"/>
    </source>
</evidence>
<proteinExistence type="predicted"/>
<comment type="caution">
    <text evidence="2">The sequence shown here is derived from an EMBL/GenBank/DDBJ whole genome shotgun (WGS) entry which is preliminary data.</text>
</comment>
<keyword evidence="3" id="KW-1185">Reference proteome</keyword>
<name>A0A412G0S3_9FIRM</name>
<dbReference type="PANTHER" id="PTHR47738:SF3">
    <property type="entry name" value="PHOSPHOTRANSFERASE SYSTEM MANNITOL_FRUCTOSE-SPECIFIC IIA DOMAIN CONTAINING PROTEIN"/>
    <property type="match status" value="1"/>
</dbReference>
<evidence type="ECO:0000313" key="3">
    <source>
        <dbReference type="Proteomes" id="UP000284178"/>
    </source>
</evidence>
<sequence length="157" mass="18365">MQKEPMIYRDLIYLDPTYTSQHDLFESLFQQLYEKGFVQASFLQAIEEREGKYPTALPTEPFPIAIPHTDPEHIIKPFVAVIRLRDKLLWKQMVSEEVIAVKAVFLLGFHHHSEYHIRLLQKLMDLFSGTDFPDQLLKAENVEECYRLACAEIGNLE</sequence>
<dbReference type="CDD" id="cd00211">
    <property type="entry name" value="PTS_IIA_fru"/>
    <property type="match status" value="1"/>
</dbReference>
<evidence type="ECO:0000259" key="1">
    <source>
        <dbReference type="PROSITE" id="PS51094"/>
    </source>
</evidence>
<dbReference type="RefSeq" id="WP_006058440.1">
    <property type="nucleotide sequence ID" value="NZ_CABJCV010000010.1"/>
</dbReference>
<dbReference type="EMBL" id="QRUP01000010">
    <property type="protein sequence ID" value="RGR74013.1"/>
    <property type="molecule type" value="Genomic_DNA"/>
</dbReference>
<dbReference type="GeneID" id="83015611"/>
<accession>A0A412G0S3</accession>
<dbReference type="PANTHER" id="PTHR47738">
    <property type="entry name" value="PTS SYSTEM FRUCTOSE-LIKE EIIA COMPONENT-RELATED"/>
    <property type="match status" value="1"/>
</dbReference>
<dbReference type="InterPro" id="IPR051541">
    <property type="entry name" value="PTS_SugarTrans_NitroReg"/>
</dbReference>
<dbReference type="InterPro" id="IPR002178">
    <property type="entry name" value="PTS_EIIA_type-2_dom"/>
</dbReference>
<dbReference type="Gene3D" id="3.40.930.10">
    <property type="entry name" value="Mannitol-specific EII, Chain A"/>
    <property type="match status" value="1"/>
</dbReference>
<keyword evidence="2" id="KW-0762">Sugar transport</keyword>
<dbReference type="AlphaFoldDB" id="A0A412G0S3"/>
<reference evidence="2 3" key="1">
    <citation type="submission" date="2018-08" db="EMBL/GenBank/DDBJ databases">
        <title>A genome reference for cultivated species of the human gut microbiota.</title>
        <authorList>
            <person name="Zou Y."/>
            <person name="Xue W."/>
            <person name="Luo G."/>
        </authorList>
    </citation>
    <scope>NUCLEOTIDE SEQUENCE [LARGE SCALE GENOMIC DNA]</scope>
    <source>
        <strain evidence="2 3">AF24-29</strain>
    </source>
</reference>
<dbReference type="InterPro" id="IPR016152">
    <property type="entry name" value="PTrfase/Anion_transptr"/>
</dbReference>
<feature type="domain" description="PTS EIIA type-2" evidence="1">
    <location>
        <begin position="5"/>
        <end position="152"/>
    </location>
</feature>
<protein>
    <submittedName>
        <fullName evidence="2">PTS sugar transporter subunit IIA</fullName>
    </submittedName>
</protein>
<dbReference type="Proteomes" id="UP000284178">
    <property type="component" value="Unassembled WGS sequence"/>
</dbReference>
<keyword evidence="2" id="KW-0813">Transport</keyword>
<gene>
    <name evidence="2" type="ORF">DWY25_09375</name>
</gene>
<dbReference type="PROSITE" id="PS51094">
    <property type="entry name" value="PTS_EIIA_TYPE_2"/>
    <property type="match status" value="1"/>
</dbReference>
<dbReference type="SUPFAM" id="SSF55804">
    <property type="entry name" value="Phoshotransferase/anion transport protein"/>
    <property type="match status" value="1"/>
</dbReference>